<dbReference type="GO" id="GO:0016236">
    <property type="term" value="P:macroautophagy"/>
    <property type="evidence" value="ECO:0007669"/>
    <property type="project" value="TreeGrafter"/>
</dbReference>
<dbReference type="SUPFAM" id="SSF82153">
    <property type="entry name" value="FAS1 domain"/>
    <property type="match status" value="2"/>
</dbReference>
<organism evidence="4 5">
    <name type="scientific">Paramarasmius palmivorus</name>
    <dbReference type="NCBI Taxonomy" id="297713"/>
    <lineage>
        <taxon>Eukaryota</taxon>
        <taxon>Fungi</taxon>
        <taxon>Dikarya</taxon>
        <taxon>Basidiomycota</taxon>
        <taxon>Agaricomycotina</taxon>
        <taxon>Agaricomycetes</taxon>
        <taxon>Agaricomycetidae</taxon>
        <taxon>Agaricales</taxon>
        <taxon>Marasmiineae</taxon>
        <taxon>Marasmiaceae</taxon>
        <taxon>Paramarasmius</taxon>
    </lineage>
</organism>
<gene>
    <name evidence="4" type="ORF">VNI00_006702</name>
</gene>
<feature type="compositionally biased region" description="Gly residues" evidence="1">
    <location>
        <begin position="362"/>
        <end position="374"/>
    </location>
</feature>
<dbReference type="Pfam" id="PF02469">
    <property type="entry name" value="Fasciclin"/>
    <property type="match status" value="2"/>
</dbReference>
<feature type="chain" id="PRO_5043642707" description="FAS1 domain-containing protein" evidence="2">
    <location>
        <begin position="18"/>
        <end position="402"/>
    </location>
</feature>
<evidence type="ECO:0000259" key="3">
    <source>
        <dbReference type="PROSITE" id="PS50213"/>
    </source>
</evidence>
<keyword evidence="5" id="KW-1185">Reference proteome</keyword>
<accession>A0AAW0DA18</accession>
<dbReference type="GO" id="GO:0005615">
    <property type="term" value="C:extracellular space"/>
    <property type="evidence" value="ECO:0007669"/>
    <property type="project" value="TreeGrafter"/>
</dbReference>
<feature type="region of interest" description="Disordered" evidence="1">
    <location>
        <begin position="333"/>
        <end position="374"/>
    </location>
</feature>
<feature type="domain" description="FAS1" evidence="3">
    <location>
        <begin position="182"/>
        <end position="326"/>
    </location>
</feature>
<dbReference type="EMBL" id="JAYKXP010000020">
    <property type="protein sequence ID" value="KAK7047471.1"/>
    <property type="molecule type" value="Genomic_DNA"/>
</dbReference>
<dbReference type="InterPro" id="IPR050904">
    <property type="entry name" value="Adhesion/Biosynth-related"/>
</dbReference>
<name>A0AAW0DA18_9AGAR</name>
<protein>
    <recommendedName>
        <fullName evidence="3">FAS1 domain-containing protein</fullName>
    </recommendedName>
</protein>
<reference evidence="4 5" key="1">
    <citation type="submission" date="2024-01" db="EMBL/GenBank/DDBJ databases">
        <title>A draft genome for a cacao thread blight-causing isolate of Paramarasmius palmivorus.</title>
        <authorList>
            <person name="Baruah I.K."/>
            <person name="Bukari Y."/>
            <person name="Amoako-Attah I."/>
            <person name="Meinhardt L.W."/>
            <person name="Bailey B.A."/>
            <person name="Cohen S.P."/>
        </authorList>
    </citation>
    <scope>NUCLEOTIDE SEQUENCE [LARGE SCALE GENOMIC DNA]</scope>
    <source>
        <strain evidence="4 5">GH-12</strain>
    </source>
</reference>
<dbReference type="PANTHER" id="PTHR10900:SF122">
    <property type="entry name" value="FAS1 DOMAIN-CONTAINING PROTEIN"/>
    <property type="match status" value="1"/>
</dbReference>
<dbReference type="Proteomes" id="UP001383192">
    <property type="component" value="Unassembled WGS sequence"/>
</dbReference>
<feature type="signal peptide" evidence="2">
    <location>
        <begin position="1"/>
        <end position="17"/>
    </location>
</feature>
<evidence type="ECO:0000313" key="4">
    <source>
        <dbReference type="EMBL" id="KAK7047471.1"/>
    </source>
</evidence>
<dbReference type="SMART" id="SM00554">
    <property type="entry name" value="FAS1"/>
    <property type="match status" value="2"/>
</dbReference>
<dbReference type="PROSITE" id="PS50213">
    <property type="entry name" value="FAS1"/>
    <property type="match status" value="2"/>
</dbReference>
<dbReference type="AlphaFoldDB" id="A0AAW0DA18"/>
<dbReference type="PANTHER" id="PTHR10900">
    <property type="entry name" value="PERIOSTIN-RELATED"/>
    <property type="match status" value="1"/>
</dbReference>
<sequence length="402" mass="41048">MYFRSALLASFIATSVAQSDQLATIAQALNASGLTGFSGLLPTLNSSTTGQALFQELLGGGNFSLFIPNNDALAAVPQSVASDGETLAKIVSYHVLQGNFTSGGSLTSATLPNVTIGRTALNDSQFVQLEGNKSQVLVWGKNSEGRVQFLNQPNTTTVQSESQVGGFGIYPINHVLTPPSAFSQAVTGNNVNFSVNALLGILNSTQFTLPNGQNQTFTEYLDSDAVRGFTFFAPNDAAIQAAASTLQTLGSNATALQIVLGNHIINGTTLYSTTLENSTSAAGEPLNFLTNSSGTFVSSGNVASAQIVNTNVLLKNGVVHIIDRVLANTESNPEAASSAASGAAETATRTSSESGPLQTSPGSGGNGSEGGGSNGNSGALSVVVRKEMLGAIVGMIILGACL</sequence>
<keyword evidence="2" id="KW-0732">Signal</keyword>
<evidence type="ECO:0000256" key="2">
    <source>
        <dbReference type="SAM" id="SignalP"/>
    </source>
</evidence>
<proteinExistence type="predicted"/>
<dbReference type="InterPro" id="IPR036378">
    <property type="entry name" value="FAS1_dom_sf"/>
</dbReference>
<dbReference type="Gene3D" id="2.30.180.10">
    <property type="entry name" value="FAS1 domain"/>
    <property type="match status" value="2"/>
</dbReference>
<evidence type="ECO:0000313" key="5">
    <source>
        <dbReference type="Proteomes" id="UP001383192"/>
    </source>
</evidence>
<comment type="caution">
    <text evidence="4">The sequence shown here is derived from an EMBL/GenBank/DDBJ whole genome shotgun (WGS) entry which is preliminary data.</text>
</comment>
<feature type="compositionally biased region" description="Low complexity" evidence="1">
    <location>
        <begin position="333"/>
        <end position="354"/>
    </location>
</feature>
<dbReference type="InterPro" id="IPR000782">
    <property type="entry name" value="FAS1_domain"/>
</dbReference>
<evidence type="ECO:0000256" key="1">
    <source>
        <dbReference type="SAM" id="MobiDB-lite"/>
    </source>
</evidence>
<dbReference type="GO" id="GO:0000329">
    <property type="term" value="C:fungal-type vacuole membrane"/>
    <property type="evidence" value="ECO:0007669"/>
    <property type="project" value="TreeGrafter"/>
</dbReference>
<feature type="domain" description="FAS1" evidence="3">
    <location>
        <begin position="9"/>
        <end position="176"/>
    </location>
</feature>